<comment type="subcellular location">
    <subcellularLocation>
        <location evidence="1">Cell outer membrane</location>
    </subcellularLocation>
</comment>
<dbReference type="RefSeq" id="WP_025067125.1">
    <property type="nucleotide sequence ID" value="NZ_CAUVPN010000001.1"/>
</dbReference>
<feature type="domain" description="SusD-like N-terminal" evidence="8">
    <location>
        <begin position="94"/>
        <end position="228"/>
    </location>
</feature>
<evidence type="ECO:0000256" key="1">
    <source>
        <dbReference type="ARBA" id="ARBA00004442"/>
    </source>
</evidence>
<evidence type="ECO:0000256" key="3">
    <source>
        <dbReference type="ARBA" id="ARBA00022729"/>
    </source>
</evidence>
<feature type="chain" id="PRO_5016665685" evidence="6">
    <location>
        <begin position="24"/>
        <end position="551"/>
    </location>
</feature>
<dbReference type="Pfam" id="PF07980">
    <property type="entry name" value="SusD_RagB"/>
    <property type="match status" value="1"/>
</dbReference>
<dbReference type="InterPro" id="IPR012944">
    <property type="entry name" value="SusD_RagB_dom"/>
</dbReference>
<evidence type="ECO:0000256" key="4">
    <source>
        <dbReference type="ARBA" id="ARBA00023136"/>
    </source>
</evidence>
<reference evidence="9 10" key="1">
    <citation type="submission" date="2018-06" db="EMBL/GenBank/DDBJ databases">
        <authorList>
            <consortium name="Pathogen Informatics"/>
            <person name="Doyle S."/>
        </authorList>
    </citation>
    <scope>NUCLEOTIDE SEQUENCE [LARGE SCALE GENOMIC DNA]</scope>
    <source>
        <strain evidence="9 10">NCTC13067</strain>
    </source>
</reference>
<keyword evidence="4" id="KW-0472">Membrane</keyword>
<dbReference type="InterPro" id="IPR033985">
    <property type="entry name" value="SusD-like_N"/>
</dbReference>
<dbReference type="GO" id="GO:0009279">
    <property type="term" value="C:cell outer membrane"/>
    <property type="evidence" value="ECO:0007669"/>
    <property type="project" value="UniProtKB-SubCell"/>
</dbReference>
<evidence type="ECO:0000256" key="6">
    <source>
        <dbReference type="SAM" id="SignalP"/>
    </source>
</evidence>
<name>A0A379E541_9BACT</name>
<dbReference type="AlphaFoldDB" id="A0A379E541"/>
<evidence type="ECO:0000313" key="10">
    <source>
        <dbReference type="Proteomes" id="UP000255469"/>
    </source>
</evidence>
<dbReference type="EMBL" id="UGTM01000001">
    <property type="protein sequence ID" value="SUB87805.1"/>
    <property type="molecule type" value="Genomic_DNA"/>
</dbReference>
<keyword evidence="5" id="KW-0998">Cell outer membrane</keyword>
<dbReference type="InterPro" id="IPR011990">
    <property type="entry name" value="TPR-like_helical_dom_sf"/>
</dbReference>
<comment type="similarity">
    <text evidence="2">Belongs to the SusD family.</text>
</comment>
<keyword evidence="3 6" id="KW-0732">Signal</keyword>
<dbReference type="PROSITE" id="PS51257">
    <property type="entry name" value="PROKAR_LIPOPROTEIN"/>
    <property type="match status" value="1"/>
</dbReference>
<feature type="signal peptide" evidence="6">
    <location>
        <begin position="1"/>
        <end position="23"/>
    </location>
</feature>
<protein>
    <submittedName>
        <fullName evidence="9">SusD family</fullName>
    </submittedName>
</protein>
<evidence type="ECO:0000256" key="5">
    <source>
        <dbReference type="ARBA" id="ARBA00023237"/>
    </source>
</evidence>
<evidence type="ECO:0000259" key="8">
    <source>
        <dbReference type="Pfam" id="PF14322"/>
    </source>
</evidence>
<dbReference type="Gene3D" id="1.25.40.390">
    <property type="match status" value="1"/>
</dbReference>
<sequence>MKAKYNKIAMGAAVLALSLAAVSCNGELDLAPKGEITKEQINDNSIESLMSAAYAGLECHFFGNNESFAGPITNWVFDVRSDDAYKGGGGISMEGNIHQLEVSNISSDNPTCLFKWENNYYAISRVHKAMNAIKDSKLSEAEMRELMGELKTLRAYFYFDLNRVFRNIAYFDETENPNGKTNTEFTKAEIYEKIETDLKEAIAVLPENATQVGRVNKYVAAAILAKVYAQTGDYANTLTYANMVVNSGKYELYDNFGDMSKIAFNNKKESILAIQFSTANNNAHINWNNLLNTTYSDGNLFGNGDDFFLASQNLVNAFRTDANGLPYLDGTFNDIRLTDDYTDNIDPRLDFTVGRIGFPFRGHIYNDKWCRAKDIYGEYSGKKGLIDPSSPDMVKGFPWGASPLNFILIRYADILLLKAEAEIELNQNLDDARSIINQVRRKAAHSVDAGYSPVDLDPNKASYFVGEYSAAGWTQDYARKAVRMERRLELAMEGQRWFDLVRWNTVVPTVNTYMQSEAHLRPYYTGCSISENEVYLPAPVSEVDNAQGLYK</sequence>
<proteinExistence type="inferred from homology"/>
<evidence type="ECO:0000256" key="2">
    <source>
        <dbReference type="ARBA" id="ARBA00006275"/>
    </source>
</evidence>
<evidence type="ECO:0000313" key="9">
    <source>
        <dbReference type="EMBL" id="SUB87805.1"/>
    </source>
</evidence>
<feature type="domain" description="RagB/SusD" evidence="7">
    <location>
        <begin position="405"/>
        <end position="549"/>
    </location>
</feature>
<evidence type="ECO:0000259" key="7">
    <source>
        <dbReference type="Pfam" id="PF07980"/>
    </source>
</evidence>
<dbReference type="Proteomes" id="UP000255469">
    <property type="component" value="Unassembled WGS sequence"/>
</dbReference>
<dbReference type="Pfam" id="PF14322">
    <property type="entry name" value="SusD-like_3"/>
    <property type="match status" value="1"/>
</dbReference>
<organism evidence="9 10">
    <name type="scientific">Prevotella denticola</name>
    <dbReference type="NCBI Taxonomy" id="28129"/>
    <lineage>
        <taxon>Bacteria</taxon>
        <taxon>Pseudomonadati</taxon>
        <taxon>Bacteroidota</taxon>
        <taxon>Bacteroidia</taxon>
        <taxon>Bacteroidales</taxon>
        <taxon>Prevotellaceae</taxon>
        <taxon>Prevotella</taxon>
    </lineage>
</organism>
<accession>A0A379E541</accession>
<gene>
    <name evidence="9" type="ORF">NCTC13067_01486</name>
</gene>
<dbReference type="SUPFAM" id="SSF48452">
    <property type="entry name" value="TPR-like"/>
    <property type="match status" value="1"/>
</dbReference>